<dbReference type="EMBL" id="QBKQ01000002">
    <property type="protein sequence ID" value="PTX43478.1"/>
    <property type="molecule type" value="Genomic_DNA"/>
</dbReference>
<proteinExistence type="predicted"/>
<dbReference type="AlphaFoldDB" id="A0A2T6AI35"/>
<dbReference type="RefSeq" id="WP_146167210.1">
    <property type="nucleotide sequence ID" value="NZ_QBKQ01000002.1"/>
</dbReference>
<reference evidence="1 2" key="1">
    <citation type="submission" date="2018-04" db="EMBL/GenBank/DDBJ databases">
        <title>Genomic Encyclopedia of Archaeal and Bacterial Type Strains, Phase II (KMG-II): from individual species to whole genera.</title>
        <authorList>
            <person name="Goeker M."/>
        </authorList>
    </citation>
    <scope>NUCLEOTIDE SEQUENCE [LARGE SCALE GENOMIC DNA]</scope>
    <source>
        <strain evidence="1 2">DSM 23082</strain>
    </source>
</reference>
<evidence type="ECO:0000313" key="1">
    <source>
        <dbReference type="EMBL" id="PTX43478.1"/>
    </source>
</evidence>
<sequence>MRKELIIFLVCLLLCSCLKEKEEFILEGKWVVLEFKQNGNDVISKLEKEIPSLNFYINDKFKYPAIRFDDSIMVIPVSKNQRYKLKFQADKNLDNIEIEKLEKYHQDSLPSFFQISFLKKFEIEKNYKKKELILKSDDEKIRIINSEVFSNQIQSRFLD</sequence>
<gene>
    <name evidence="1" type="ORF">C8P64_2006</name>
</gene>
<accession>A0A2T6AI35</accession>
<evidence type="ECO:0008006" key="3">
    <source>
        <dbReference type="Google" id="ProtNLM"/>
    </source>
</evidence>
<evidence type="ECO:0000313" key="2">
    <source>
        <dbReference type="Proteomes" id="UP000244174"/>
    </source>
</evidence>
<keyword evidence="2" id="KW-1185">Reference proteome</keyword>
<protein>
    <recommendedName>
        <fullName evidence="3">Lipoprotein</fullName>
    </recommendedName>
</protein>
<dbReference type="PROSITE" id="PS51257">
    <property type="entry name" value="PROKAR_LIPOPROTEIN"/>
    <property type="match status" value="1"/>
</dbReference>
<comment type="caution">
    <text evidence="1">The sequence shown here is derived from an EMBL/GenBank/DDBJ whole genome shotgun (WGS) entry which is preliminary data.</text>
</comment>
<dbReference type="Proteomes" id="UP000244174">
    <property type="component" value="Unassembled WGS sequence"/>
</dbReference>
<organism evidence="1 2">
    <name type="scientific">Christiangramia gaetbulicola</name>
    <dbReference type="NCBI Taxonomy" id="703340"/>
    <lineage>
        <taxon>Bacteria</taxon>
        <taxon>Pseudomonadati</taxon>
        <taxon>Bacteroidota</taxon>
        <taxon>Flavobacteriia</taxon>
        <taxon>Flavobacteriales</taxon>
        <taxon>Flavobacteriaceae</taxon>
        <taxon>Christiangramia</taxon>
    </lineage>
</organism>
<dbReference type="OrthoDB" id="10009706at2"/>
<name>A0A2T6AI35_9FLAO</name>